<organism evidence="2 3">
    <name type="scientific">Lysobacter concretionis Ko07 = DSM 16239</name>
    <dbReference type="NCBI Taxonomy" id="1122185"/>
    <lineage>
        <taxon>Bacteria</taxon>
        <taxon>Pseudomonadati</taxon>
        <taxon>Pseudomonadota</taxon>
        <taxon>Gammaproteobacteria</taxon>
        <taxon>Lysobacterales</taxon>
        <taxon>Lysobacteraceae</taxon>
        <taxon>Novilysobacter</taxon>
    </lineage>
</organism>
<feature type="region of interest" description="Disordered" evidence="1">
    <location>
        <begin position="20"/>
        <end position="41"/>
    </location>
</feature>
<dbReference type="Proteomes" id="UP000030017">
    <property type="component" value="Unassembled WGS sequence"/>
</dbReference>
<evidence type="ECO:0000313" key="2">
    <source>
        <dbReference type="EMBL" id="KGM53012.1"/>
    </source>
</evidence>
<name>A0A0A0EV31_9GAMM</name>
<gene>
    <name evidence="2" type="ORF">N792_01970</name>
</gene>
<accession>A0A0A0EV31</accession>
<reference evidence="2 3" key="1">
    <citation type="submission" date="2013-08" db="EMBL/GenBank/DDBJ databases">
        <title>Genome sequencing of Lysobacter.</title>
        <authorList>
            <person name="Zhang S."/>
            <person name="Wang G."/>
        </authorList>
    </citation>
    <scope>NUCLEOTIDE SEQUENCE [LARGE SCALE GENOMIC DNA]</scope>
    <source>
        <strain evidence="2 3">Ko07</strain>
    </source>
</reference>
<evidence type="ECO:0000313" key="3">
    <source>
        <dbReference type="Proteomes" id="UP000030017"/>
    </source>
</evidence>
<proteinExistence type="predicted"/>
<feature type="compositionally biased region" description="Polar residues" evidence="1">
    <location>
        <begin position="20"/>
        <end position="34"/>
    </location>
</feature>
<evidence type="ECO:0000256" key="1">
    <source>
        <dbReference type="SAM" id="MobiDB-lite"/>
    </source>
</evidence>
<dbReference type="EMBL" id="AVPS01000001">
    <property type="protein sequence ID" value="KGM53012.1"/>
    <property type="molecule type" value="Genomic_DNA"/>
</dbReference>
<keyword evidence="3" id="KW-1185">Reference proteome</keyword>
<comment type="caution">
    <text evidence="2">The sequence shown here is derived from an EMBL/GenBank/DDBJ whole genome shotgun (WGS) entry which is preliminary data.</text>
</comment>
<sequence>MGRCAGSEARLDDELGRVQSHGTGANQQFRSEQAQFRPPHRGVNQIYEPAALVIRQSRMRGQRERQEWA</sequence>
<protein>
    <submittedName>
        <fullName evidence="2">Uncharacterized protein</fullName>
    </submittedName>
</protein>
<dbReference type="AlphaFoldDB" id="A0A0A0EV31"/>